<name>A0ACB8TD61_9AGAM</name>
<dbReference type="EMBL" id="MU277193">
    <property type="protein sequence ID" value="KAI0066316.1"/>
    <property type="molecule type" value="Genomic_DNA"/>
</dbReference>
<dbReference type="Proteomes" id="UP000814140">
    <property type="component" value="Unassembled WGS sequence"/>
</dbReference>
<proteinExistence type="predicted"/>
<evidence type="ECO:0000313" key="1">
    <source>
        <dbReference type="EMBL" id="KAI0066316.1"/>
    </source>
</evidence>
<reference evidence="1" key="1">
    <citation type="submission" date="2021-03" db="EMBL/GenBank/DDBJ databases">
        <authorList>
            <consortium name="DOE Joint Genome Institute"/>
            <person name="Ahrendt S."/>
            <person name="Looney B.P."/>
            <person name="Miyauchi S."/>
            <person name="Morin E."/>
            <person name="Drula E."/>
            <person name="Courty P.E."/>
            <person name="Chicoki N."/>
            <person name="Fauchery L."/>
            <person name="Kohler A."/>
            <person name="Kuo A."/>
            <person name="Labutti K."/>
            <person name="Pangilinan J."/>
            <person name="Lipzen A."/>
            <person name="Riley R."/>
            <person name="Andreopoulos W."/>
            <person name="He G."/>
            <person name="Johnson J."/>
            <person name="Barry K.W."/>
            <person name="Grigoriev I.V."/>
            <person name="Nagy L."/>
            <person name="Hibbett D."/>
            <person name="Henrissat B."/>
            <person name="Matheny P.B."/>
            <person name="Labbe J."/>
            <person name="Martin F."/>
        </authorList>
    </citation>
    <scope>NUCLEOTIDE SEQUENCE</scope>
    <source>
        <strain evidence="1">HHB10654</strain>
    </source>
</reference>
<comment type="caution">
    <text evidence="1">The sequence shown here is derived from an EMBL/GenBank/DDBJ whole genome shotgun (WGS) entry which is preliminary data.</text>
</comment>
<sequence length="906" mass="100154">MPLLPLSESQIVEHHLWAASTSGQSELPESVARLARHLLECSSEQSLLLSGAEGPPVDSNEPRSCLVHLTRPILAHVDVVKDRLQKESDTGISLGPKTSLLSSFVQTCLIASSRDVCVRENVRFAFMKSVGKSTQESANHPLSTQAHATLLAFLPLRHSVNDDCESSQNDSDSESDSESDCQSSSAAESTELKPYDPLDEDDMAEYYGYVDNTQTDSDLEGSDSSPDVSIHPAYDQHIFLEHPEGEDVVCTLVMAERYLVYNALASALHHRRILGIFDPLIALTFNPDSSSLQVVVGWGVHTALGQDALKIHVLHANFDTASDSQAGIFDLSDPSSASALAAFLFASTHGLGFSANACDSSQSTHPTSWRADQAVVKDKVGLSDLAIETWLEGVEPCTEPIIEDEDTIPEIEYVVEIPISRFVRMKGAKYLDGYGDPVSIWLMERHCFTECFLPSILHDRREDLFSSCRIPDRDRSIYLTFEPIFQQYDAATCLCWPSGLGFSDIDDLLALDRRLQTGLRADLMTASTGCGDAASGRHHRHQDVDGMHSLLTSTSEYILHLVSNFQLRDNLTAYAVPDSVVRSFVDVLHDVLLSCGSVGGEDNGNNVVTSFNQVLRMPRNEIVHRIRGPPISLNNRPALPASEAMMQYIGQDNHHDRILTHNFRILAAISGSPDLPLHLKEQEYTERMRFLGDTALWMEKKFSWKTRFRVTPATGLCDAVSLVKVPGFFSFRLASKVATFSLVSLTSLPSNPGDAGMWQSLFLPLFVTQYRKSDAADDVTAPRKLRMHLTAAVKFLAALGIADFPVFGVLMTGTTAAVVCAWTSSKIFPEEHIKATHILERNGRVYDLANPLGAFNYTAFLGYLRFVHAKDLVRRIEAVKEDFLQKLEKGDEAMKWTMADQLNDVE</sequence>
<keyword evidence="2" id="KW-1185">Reference proteome</keyword>
<protein>
    <submittedName>
        <fullName evidence="1">Uncharacterized protein</fullName>
    </submittedName>
</protein>
<gene>
    <name evidence="1" type="ORF">BV25DRAFT_1988737</name>
</gene>
<reference evidence="1" key="2">
    <citation type="journal article" date="2022" name="New Phytol.">
        <title>Evolutionary transition to the ectomycorrhizal habit in the genomes of a hyperdiverse lineage of mushroom-forming fungi.</title>
        <authorList>
            <person name="Looney B."/>
            <person name="Miyauchi S."/>
            <person name="Morin E."/>
            <person name="Drula E."/>
            <person name="Courty P.E."/>
            <person name="Kohler A."/>
            <person name="Kuo A."/>
            <person name="LaButti K."/>
            <person name="Pangilinan J."/>
            <person name="Lipzen A."/>
            <person name="Riley R."/>
            <person name="Andreopoulos W."/>
            <person name="He G."/>
            <person name="Johnson J."/>
            <person name="Nolan M."/>
            <person name="Tritt A."/>
            <person name="Barry K.W."/>
            <person name="Grigoriev I.V."/>
            <person name="Nagy L.G."/>
            <person name="Hibbett D."/>
            <person name="Henrissat B."/>
            <person name="Matheny P.B."/>
            <person name="Labbe J."/>
            <person name="Martin F.M."/>
        </authorList>
    </citation>
    <scope>NUCLEOTIDE SEQUENCE</scope>
    <source>
        <strain evidence="1">HHB10654</strain>
    </source>
</reference>
<evidence type="ECO:0000313" key="2">
    <source>
        <dbReference type="Proteomes" id="UP000814140"/>
    </source>
</evidence>
<accession>A0ACB8TD61</accession>
<organism evidence="1 2">
    <name type="scientific">Artomyces pyxidatus</name>
    <dbReference type="NCBI Taxonomy" id="48021"/>
    <lineage>
        <taxon>Eukaryota</taxon>
        <taxon>Fungi</taxon>
        <taxon>Dikarya</taxon>
        <taxon>Basidiomycota</taxon>
        <taxon>Agaricomycotina</taxon>
        <taxon>Agaricomycetes</taxon>
        <taxon>Russulales</taxon>
        <taxon>Auriscalpiaceae</taxon>
        <taxon>Artomyces</taxon>
    </lineage>
</organism>